<organism evidence="2 3">
    <name type="scientific">Candidatus Tokpelaia hoelldobleri</name>
    <dbReference type="NCBI Taxonomy" id="1902579"/>
    <lineage>
        <taxon>Bacteria</taxon>
        <taxon>Pseudomonadati</taxon>
        <taxon>Pseudomonadota</taxon>
        <taxon>Alphaproteobacteria</taxon>
        <taxon>Hyphomicrobiales</taxon>
        <taxon>Candidatus Tokpelaia</taxon>
    </lineage>
</organism>
<dbReference type="Proteomes" id="UP000188912">
    <property type="component" value="Chromosome"/>
</dbReference>
<dbReference type="STRING" id="1902579.BHV28_06060"/>
<accession>A0A1U9JTW9</accession>
<gene>
    <name evidence="2" type="ORF">BHV28_06060</name>
</gene>
<evidence type="ECO:0000313" key="3">
    <source>
        <dbReference type="Proteomes" id="UP000188912"/>
    </source>
</evidence>
<dbReference type="KEGG" id="thd:BHV28_06060"/>
<sequence length="141" mass="14996">MASLIDRHDDILKKLAQVRRIAVVGASANVQRPSHEVMAFLLSKGFEVIPVNPGLADKQVLGQTVAASLGDIDQPVDMVDVFRNSDAVPGIVDALLRLPVLPKLLWLQLGVVHAAAAEQAIAAGVDVVMNRCPAIELGAHR</sequence>
<dbReference type="PANTHER" id="PTHR33303">
    <property type="entry name" value="CYTOPLASMIC PROTEIN-RELATED"/>
    <property type="match status" value="1"/>
</dbReference>
<dbReference type="InterPro" id="IPR036291">
    <property type="entry name" value="NAD(P)-bd_dom_sf"/>
</dbReference>
<name>A0A1U9JTW9_9HYPH</name>
<dbReference type="SUPFAM" id="SSF51735">
    <property type="entry name" value="NAD(P)-binding Rossmann-fold domains"/>
    <property type="match status" value="1"/>
</dbReference>
<feature type="domain" description="CoA-binding" evidence="1">
    <location>
        <begin position="15"/>
        <end position="111"/>
    </location>
</feature>
<dbReference type="EMBL" id="CP017315">
    <property type="protein sequence ID" value="AQS41311.1"/>
    <property type="molecule type" value="Genomic_DNA"/>
</dbReference>
<keyword evidence="3" id="KW-1185">Reference proteome</keyword>
<evidence type="ECO:0000313" key="2">
    <source>
        <dbReference type="EMBL" id="AQS41311.1"/>
    </source>
</evidence>
<dbReference type="PANTHER" id="PTHR33303:SF2">
    <property type="entry name" value="COA-BINDING DOMAIN-CONTAINING PROTEIN"/>
    <property type="match status" value="1"/>
</dbReference>
<dbReference type="Gene3D" id="3.40.50.720">
    <property type="entry name" value="NAD(P)-binding Rossmann-like Domain"/>
    <property type="match status" value="1"/>
</dbReference>
<reference evidence="2 3" key="2">
    <citation type="journal article" date="2016" name="Sci. Rep.">
        <title>The genome of Rhizobiales bacteria in predatory ants reveals urease gene functions but no genes for nitrogen fixation.</title>
        <authorList>
            <person name="Neuvonen M.M."/>
            <person name="Tamarit D."/>
            <person name="Naslund K."/>
            <person name="Liebig J."/>
            <person name="Feldhaar H."/>
            <person name="Moran N.A."/>
            <person name="Guy L."/>
            <person name="Andersson S.G."/>
        </authorList>
    </citation>
    <scope>NUCLEOTIDE SEQUENCE [LARGE SCALE GENOMIC DNA]</scope>
    <source>
        <strain evidence="2 3">Hsal</strain>
    </source>
</reference>
<reference evidence="2 3" key="1">
    <citation type="journal article" date="2010" name="Science">
        <title>Genomic comparison of the ants Camponotus floridanus and Harpegnathos saltator.</title>
        <authorList>
            <person name="Bonasio R."/>
            <person name="Zhang G."/>
            <person name="Ye C."/>
            <person name="Mutti N.S."/>
            <person name="Fang X."/>
            <person name="Qin N."/>
            <person name="Donahue G."/>
            <person name="Yang P."/>
            <person name="Li Q."/>
            <person name="Li C."/>
            <person name="Zhang P."/>
            <person name="Huang Z."/>
            <person name="Berger S.L."/>
            <person name="Reinberg D."/>
            <person name="Wang J."/>
            <person name="Liebig J."/>
        </authorList>
    </citation>
    <scope>NUCLEOTIDE SEQUENCE [LARGE SCALE GENOMIC DNA]</scope>
    <source>
        <strain evidence="2 3">Hsal</strain>
    </source>
</reference>
<protein>
    <submittedName>
        <fullName evidence="2">CoA-binding domain-containing protein</fullName>
    </submittedName>
</protein>
<evidence type="ECO:0000259" key="1">
    <source>
        <dbReference type="SMART" id="SM00881"/>
    </source>
</evidence>
<dbReference type="SMART" id="SM00881">
    <property type="entry name" value="CoA_binding"/>
    <property type="match status" value="1"/>
</dbReference>
<proteinExistence type="predicted"/>
<dbReference type="AlphaFoldDB" id="A0A1U9JTW9"/>
<dbReference type="Pfam" id="PF13380">
    <property type="entry name" value="CoA_binding_2"/>
    <property type="match status" value="1"/>
</dbReference>
<dbReference type="InterPro" id="IPR003781">
    <property type="entry name" value="CoA-bd"/>
</dbReference>